<evidence type="ECO:0000313" key="6">
    <source>
        <dbReference type="Proteomes" id="UP000325780"/>
    </source>
</evidence>
<dbReference type="EMBL" id="ML742050">
    <property type="protein sequence ID" value="KAE8152653.1"/>
    <property type="molecule type" value="Genomic_DNA"/>
</dbReference>
<keyword evidence="1" id="KW-0031">Aminopeptidase</keyword>
<proteinExistence type="inferred from homology"/>
<reference evidence="5 6" key="1">
    <citation type="submission" date="2019-04" db="EMBL/GenBank/DDBJ databases">
        <title>Friends and foes A comparative genomics study of 23 Aspergillus species from section Flavi.</title>
        <authorList>
            <consortium name="DOE Joint Genome Institute"/>
            <person name="Kjaerbolling I."/>
            <person name="Vesth T."/>
            <person name="Frisvad J.C."/>
            <person name="Nybo J.L."/>
            <person name="Theobald S."/>
            <person name="Kildgaard S."/>
            <person name="Isbrandt T."/>
            <person name="Kuo A."/>
            <person name="Sato A."/>
            <person name="Lyhne E.K."/>
            <person name="Kogle M.E."/>
            <person name="Wiebenga A."/>
            <person name="Kun R.S."/>
            <person name="Lubbers R.J."/>
            <person name="Makela M.R."/>
            <person name="Barry K."/>
            <person name="Chovatia M."/>
            <person name="Clum A."/>
            <person name="Daum C."/>
            <person name="Haridas S."/>
            <person name="He G."/>
            <person name="LaButti K."/>
            <person name="Lipzen A."/>
            <person name="Mondo S."/>
            <person name="Riley R."/>
            <person name="Salamov A."/>
            <person name="Simmons B.A."/>
            <person name="Magnuson J.K."/>
            <person name="Henrissat B."/>
            <person name="Mortensen U.H."/>
            <person name="Larsen T.O."/>
            <person name="Devries R.P."/>
            <person name="Grigoriev I.V."/>
            <person name="Machida M."/>
            <person name="Baker S.E."/>
            <person name="Andersen M.R."/>
        </authorList>
    </citation>
    <scope>NUCLEOTIDE SEQUENCE [LARGE SCALE GENOMIC DNA]</scope>
    <source>
        <strain evidence="5 6">IBT 18842</strain>
    </source>
</reference>
<comment type="similarity">
    <text evidence="2">Belongs to the peptidase S12 family.</text>
</comment>
<dbReference type="SUPFAM" id="SSF56601">
    <property type="entry name" value="beta-lactamase/transpeptidase-like"/>
    <property type="match status" value="1"/>
</dbReference>
<evidence type="ECO:0000256" key="2">
    <source>
        <dbReference type="ARBA" id="ARBA00038215"/>
    </source>
</evidence>
<dbReference type="Proteomes" id="UP000325780">
    <property type="component" value="Unassembled WGS sequence"/>
</dbReference>
<gene>
    <name evidence="5" type="ORF">BDV25DRAFT_150812</name>
</gene>
<keyword evidence="6" id="KW-1185">Reference proteome</keyword>
<dbReference type="Pfam" id="PF07930">
    <property type="entry name" value="DAP_B"/>
    <property type="match status" value="1"/>
</dbReference>
<keyword evidence="1" id="KW-0645">Protease</keyword>
<evidence type="ECO:0000259" key="3">
    <source>
        <dbReference type="Pfam" id="PF00144"/>
    </source>
</evidence>
<dbReference type="NCBIfam" id="NF009622">
    <property type="entry name" value="PRK13128.1"/>
    <property type="match status" value="1"/>
</dbReference>
<feature type="domain" description="Beta-lactamase-related" evidence="3">
    <location>
        <begin position="8"/>
        <end position="333"/>
    </location>
</feature>
<dbReference type="PANTHER" id="PTHR46825">
    <property type="entry name" value="D-ALANYL-D-ALANINE-CARBOXYPEPTIDASE/ENDOPEPTIDASE AMPH"/>
    <property type="match status" value="1"/>
</dbReference>
<evidence type="ECO:0000313" key="5">
    <source>
        <dbReference type="EMBL" id="KAE8152653.1"/>
    </source>
</evidence>
<keyword evidence="1" id="KW-0378">Hydrolase</keyword>
<dbReference type="InterPro" id="IPR012338">
    <property type="entry name" value="Beta-lactam/transpept-like"/>
</dbReference>
<dbReference type="PANTHER" id="PTHR46825:SF9">
    <property type="entry name" value="BETA-LACTAMASE-RELATED DOMAIN-CONTAINING PROTEIN"/>
    <property type="match status" value="1"/>
</dbReference>
<dbReference type="OrthoDB" id="5946976at2759"/>
<dbReference type="SUPFAM" id="SSF50886">
    <property type="entry name" value="D-aminopeptidase, middle and C-terminal domains"/>
    <property type="match status" value="1"/>
</dbReference>
<evidence type="ECO:0000256" key="1">
    <source>
        <dbReference type="ARBA" id="ARBA00022438"/>
    </source>
</evidence>
<protein>
    <submittedName>
        <fullName evidence="5">Beta-lactamase/transpeptidase-like protein</fullName>
    </submittedName>
</protein>
<dbReference type="InterPro" id="IPR027279">
    <property type="entry name" value="D_amino_pept/lipop_sf"/>
</dbReference>
<dbReference type="AlphaFoldDB" id="A0A5N6U1Z4"/>
<dbReference type="Pfam" id="PF00144">
    <property type="entry name" value="Beta-lactamase"/>
    <property type="match status" value="1"/>
</dbReference>
<dbReference type="GO" id="GO:0004177">
    <property type="term" value="F:aminopeptidase activity"/>
    <property type="evidence" value="ECO:0007669"/>
    <property type="project" value="UniProtKB-KW"/>
</dbReference>
<dbReference type="Gene3D" id="2.40.128.50">
    <property type="match status" value="2"/>
</dbReference>
<feature type="domain" description="D-aminopeptidase" evidence="4">
    <location>
        <begin position="356"/>
        <end position="534"/>
    </location>
</feature>
<dbReference type="InterPro" id="IPR050491">
    <property type="entry name" value="AmpC-like"/>
</dbReference>
<dbReference type="InterPro" id="IPR012856">
    <property type="entry name" value="DAP_B_dom"/>
</dbReference>
<name>A0A5N6U1Z4_ASPAV</name>
<evidence type="ECO:0000259" key="4">
    <source>
        <dbReference type="Pfam" id="PF07930"/>
    </source>
</evidence>
<accession>A0A5N6U1Z4</accession>
<sequence length="537" mass="59400">MPSRPLSEIFEAVQSRYRGPGGAIAVLKDGEPIGEFTWGYADMQQRIPMASSTLIPICSITKQMVCLLLEDIQRNPTPDMAKRGSVRQQLTDGLHRLLGPGITENTGITLEHLCNNQSGIRDYWAMSVLWGSQPDGVFKHGEDAQEAIKRTKSLHFQPGTQYAYCNLNFYILARLLEDVTGQTLGDLLVERLFSPAQMNTATLCEDNAKLPLPIVGYEGSEASGYFTAINRMQWSGDAGVVASLEDMIAYERYLDKAWHSQESSYRAITQTQSFEDGKVAGYGYGLRHSKVGGIATFGHGGALRGFRLHRVQAPSERLSVITLLNHEASAQEAAGYILKAMLDMPEMDPLPMKHASPVPSWTGSFFDPDAQLAVRVRLGDGPRVIIYYERSDETLICINGGEKAESSTMKATISGDRLTLHRLVDNRLINAERICGDQQPPKNDYLGTYYSADADSTFHCTGVGALLYGSFDGFLGHGPVHLMRYLGNDIWTLACPRALDAQPPGDWTVVFQRDIHGKIESVVIGCWLARRIAYVRR</sequence>
<dbReference type="InterPro" id="IPR001466">
    <property type="entry name" value="Beta-lactam-related"/>
</dbReference>
<organism evidence="5 6">
    <name type="scientific">Aspergillus avenaceus</name>
    <dbReference type="NCBI Taxonomy" id="36643"/>
    <lineage>
        <taxon>Eukaryota</taxon>
        <taxon>Fungi</taxon>
        <taxon>Dikarya</taxon>
        <taxon>Ascomycota</taxon>
        <taxon>Pezizomycotina</taxon>
        <taxon>Eurotiomycetes</taxon>
        <taxon>Eurotiomycetidae</taxon>
        <taxon>Eurotiales</taxon>
        <taxon>Aspergillaceae</taxon>
        <taxon>Aspergillus</taxon>
        <taxon>Aspergillus subgen. Circumdati</taxon>
    </lineage>
</organism>
<dbReference type="Gene3D" id="3.40.710.10">
    <property type="entry name" value="DD-peptidase/beta-lactamase superfamily"/>
    <property type="match status" value="1"/>
</dbReference>